<sequence length="202" mass="21997">MTKLAALVFPGFELLDLFGPLELFGSVDADINIAITSGQQGPVGSTQGPRVMTDCLLKEALDAELFLIPGGPGIRNQIRNEDLLGWLNESAKTADMMMSVCTGSALLAAAGLLDGRRATTNKLSFSRVARTGKNTQWIKQTRWVEDGKYWTSSGVSAGMDMALAVIERKFGRDCAKKAAIYAEYDWHNNPDWDPFAEIHGLV</sequence>
<dbReference type="CDD" id="cd03139">
    <property type="entry name" value="GATase1_PfpI_2"/>
    <property type="match status" value="1"/>
</dbReference>
<dbReference type="EMBL" id="QRDW01000005">
    <property type="protein sequence ID" value="RED49748.1"/>
    <property type="molecule type" value="Genomic_DNA"/>
</dbReference>
<dbReference type="PANTHER" id="PTHR43130:SF15">
    <property type="entry name" value="THIJ_PFPI FAMILY PROTEIN (AFU_ORTHOLOGUE AFUA_5G14240)"/>
    <property type="match status" value="1"/>
</dbReference>
<dbReference type="OrthoDB" id="186587at2"/>
<organism evidence="2 3">
    <name type="scientific">Aestuariispira insulae</name>
    <dbReference type="NCBI Taxonomy" id="1461337"/>
    <lineage>
        <taxon>Bacteria</taxon>
        <taxon>Pseudomonadati</taxon>
        <taxon>Pseudomonadota</taxon>
        <taxon>Alphaproteobacteria</taxon>
        <taxon>Rhodospirillales</taxon>
        <taxon>Kiloniellaceae</taxon>
        <taxon>Aestuariispira</taxon>
    </lineage>
</organism>
<evidence type="ECO:0000313" key="3">
    <source>
        <dbReference type="Proteomes" id="UP000256845"/>
    </source>
</evidence>
<dbReference type="SUPFAM" id="SSF52317">
    <property type="entry name" value="Class I glutamine amidotransferase-like"/>
    <property type="match status" value="1"/>
</dbReference>
<dbReference type="InterPro" id="IPR029062">
    <property type="entry name" value="Class_I_gatase-like"/>
</dbReference>
<comment type="caution">
    <text evidence="2">The sequence shown here is derived from an EMBL/GenBank/DDBJ whole genome shotgun (WGS) entry which is preliminary data.</text>
</comment>
<dbReference type="InterPro" id="IPR002818">
    <property type="entry name" value="DJ-1/PfpI"/>
</dbReference>
<dbReference type="RefSeq" id="WP_115937001.1">
    <property type="nucleotide sequence ID" value="NZ_QRDW01000005.1"/>
</dbReference>
<dbReference type="AlphaFoldDB" id="A0A3D9HJV0"/>
<protein>
    <submittedName>
        <fullName evidence="2">DJ-1/PfpI family protein</fullName>
    </submittedName>
</protein>
<gene>
    <name evidence="2" type="ORF">DFP90_105119</name>
</gene>
<dbReference type="Proteomes" id="UP000256845">
    <property type="component" value="Unassembled WGS sequence"/>
</dbReference>
<evidence type="ECO:0000313" key="2">
    <source>
        <dbReference type="EMBL" id="RED49748.1"/>
    </source>
</evidence>
<accession>A0A3D9HJV0</accession>
<dbReference type="Pfam" id="PF01965">
    <property type="entry name" value="DJ-1_PfpI"/>
    <property type="match status" value="1"/>
</dbReference>
<evidence type="ECO:0000259" key="1">
    <source>
        <dbReference type="Pfam" id="PF01965"/>
    </source>
</evidence>
<name>A0A3D9HJV0_9PROT</name>
<dbReference type="InterPro" id="IPR052158">
    <property type="entry name" value="INH-QAR"/>
</dbReference>
<feature type="domain" description="DJ-1/PfpI" evidence="1">
    <location>
        <begin position="3"/>
        <end position="167"/>
    </location>
</feature>
<dbReference type="Gene3D" id="3.40.50.880">
    <property type="match status" value="1"/>
</dbReference>
<dbReference type="PANTHER" id="PTHR43130">
    <property type="entry name" value="ARAC-FAMILY TRANSCRIPTIONAL REGULATOR"/>
    <property type="match status" value="1"/>
</dbReference>
<proteinExistence type="predicted"/>
<keyword evidence="3" id="KW-1185">Reference proteome</keyword>
<reference evidence="2 3" key="1">
    <citation type="submission" date="2018-07" db="EMBL/GenBank/DDBJ databases">
        <title>Genomic Encyclopedia of Type Strains, Phase III (KMG-III): the genomes of soil and plant-associated and newly described type strains.</title>
        <authorList>
            <person name="Whitman W."/>
        </authorList>
    </citation>
    <scope>NUCLEOTIDE SEQUENCE [LARGE SCALE GENOMIC DNA]</scope>
    <source>
        <strain evidence="2 3">CECT 8488</strain>
    </source>
</reference>